<evidence type="ECO:0000313" key="1">
    <source>
        <dbReference type="EMBL" id="QHT74245.1"/>
    </source>
</evidence>
<dbReference type="EMBL" id="MN739844">
    <property type="protein sequence ID" value="QHT74245.1"/>
    <property type="molecule type" value="Genomic_DNA"/>
</dbReference>
<dbReference type="AlphaFoldDB" id="A0A6C0H276"/>
<protein>
    <submittedName>
        <fullName evidence="1">Uncharacterized protein</fullName>
    </submittedName>
</protein>
<reference evidence="1" key="1">
    <citation type="journal article" date="2020" name="Nature">
        <title>Giant virus diversity and host interactions through global metagenomics.</title>
        <authorList>
            <person name="Schulz F."/>
            <person name="Roux S."/>
            <person name="Paez-Espino D."/>
            <person name="Jungbluth S."/>
            <person name="Walsh D.A."/>
            <person name="Denef V.J."/>
            <person name="McMahon K.D."/>
            <person name="Konstantinidis K.T."/>
            <person name="Eloe-Fadrosh E.A."/>
            <person name="Kyrpides N.C."/>
            <person name="Woyke T."/>
        </authorList>
    </citation>
    <scope>NUCLEOTIDE SEQUENCE</scope>
    <source>
        <strain evidence="1">GVMAG-M-3300023179-4</strain>
    </source>
</reference>
<organism evidence="1">
    <name type="scientific">viral metagenome</name>
    <dbReference type="NCBI Taxonomy" id="1070528"/>
    <lineage>
        <taxon>unclassified sequences</taxon>
        <taxon>metagenomes</taxon>
        <taxon>organismal metagenomes</taxon>
    </lineage>
</organism>
<name>A0A6C0H276_9ZZZZ</name>
<proteinExistence type="predicted"/>
<accession>A0A6C0H276</accession>
<sequence>MSYYSIDGIFHKNMYENFNEPVKVAKYDPKFSIIKNNNSRKKEEKLKEINKLLKMNDLQKINYFIQKNKLINFYDKYKNLVTLNITNDNDICISKLEKDICLKDSQFEINIDQQKKLNQIINKKLEIKNNNLKEQKINKQLGIFYSAPEPVKIKKIKPNFFVNY</sequence>